<dbReference type="Proteomes" id="UP001055811">
    <property type="component" value="Linkage Group LG08"/>
</dbReference>
<sequence length="75" mass="8945">MKSKQPSGYQKLKKRKPEEEKRKADFGALHKFIVRQPVDEHVDENVDEHVDEHVEENIDEHVEEHVEEQEDVDVE</sequence>
<organism evidence="1 2">
    <name type="scientific">Cichorium intybus</name>
    <name type="common">Chicory</name>
    <dbReference type="NCBI Taxonomy" id="13427"/>
    <lineage>
        <taxon>Eukaryota</taxon>
        <taxon>Viridiplantae</taxon>
        <taxon>Streptophyta</taxon>
        <taxon>Embryophyta</taxon>
        <taxon>Tracheophyta</taxon>
        <taxon>Spermatophyta</taxon>
        <taxon>Magnoliopsida</taxon>
        <taxon>eudicotyledons</taxon>
        <taxon>Gunneridae</taxon>
        <taxon>Pentapetalae</taxon>
        <taxon>asterids</taxon>
        <taxon>campanulids</taxon>
        <taxon>Asterales</taxon>
        <taxon>Asteraceae</taxon>
        <taxon>Cichorioideae</taxon>
        <taxon>Cichorieae</taxon>
        <taxon>Cichoriinae</taxon>
        <taxon>Cichorium</taxon>
    </lineage>
</organism>
<protein>
    <submittedName>
        <fullName evidence="1">Uncharacterized protein</fullName>
    </submittedName>
</protein>
<dbReference type="EMBL" id="CM042016">
    <property type="protein sequence ID" value="KAI3699433.1"/>
    <property type="molecule type" value="Genomic_DNA"/>
</dbReference>
<reference evidence="2" key="1">
    <citation type="journal article" date="2022" name="Mol. Ecol. Resour.">
        <title>The genomes of chicory, endive, great burdock and yacon provide insights into Asteraceae palaeo-polyploidization history and plant inulin production.</title>
        <authorList>
            <person name="Fan W."/>
            <person name="Wang S."/>
            <person name="Wang H."/>
            <person name="Wang A."/>
            <person name="Jiang F."/>
            <person name="Liu H."/>
            <person name="Zhao H."/>
            <person name="Xu D."/>
            <person name="Zhang Y."/>
        </authorList>
    </citation>
    <scope>NUCLEOTIDE SEQUENCE [LARGE SCALE GENOMIC DNA]</scope>
    <source>
        <strain evidence="2">cv. Punajuju</strain>
    </source>
</reference>
<keyword evidence="2" id="KW-1185">Reference proteome</keyword>
<comment type="caution">
    <text evidence="1">The sequence shown here is derived from an EMBL/GenBank/DDBJ whole genome shotgun (WGS) entry which is preliminary data.</text>
</comment>
<evidence type="ECO:0000313" key="2">
    <source>
        <dbReference type="Proteomes" id="UP001055811"/>
    </source>
</evidence>
<name>A0ACB8ZP57_CICIN</name>
<gene>
    <name evidence="1" type="ORF">L2E82_43743</name>
</gene>
<evidence type="ECO:0000313" key="1">
    <source>
        <dbReference type="EMBL" id="KAI3699433.1"/>
    </source>
</evidence>
<proteinExistence type="predicted"/>
<accession>A0ACB8ZP57</accession>
<reference evidence="1 2" key="2">
    <citation type="journal article" date="2022" name="Mol. Ecol. Resour.">
        <title>The genomes of chicory, endive, great burdock and yacon provide insights into Asteraceae paleo-polyploidization history and plant inulin production.</title>
        <authorList>
            <person name="Fan W."/>
            <person name="Wang S."/>
            <person name="Wang H."/>
            <person name="Wang A."/>
            <person name="Jiang F."/>
            <person name="Liu H."/>
            <person name="Zhao H."/>
            <person name="Xu D."/>
            <person name="Zhang Y."/>
        </authorList>
    </citation>
    <scope>NUCLEOTIDE SEQUENCE [LARGE SCALE GENOMIC DNA]</scope>
    <source>
        <strain evidence="2">cv. Punajuju</strain>
        <tissue evidence="1">Leaves</tissue>
    </source>
</reference>